<evidence type="ECO:0000256" key="3">
    <source>
        <dbReference type="SAM" id="MobiDB-lite"/>
    </source>
</evidence>
<gene>
    <name evidence="5" type="ORF">A7J05_35415</name>
    <name evidence="6" type="ORF">I8755_01465</name>
</gene>
<dbReference type="Pfam" id="PF00353">
    <property type="entry name" value="HemolysinCabind"/>
    <property type="match status" value="3"/>
</dbReference>
<dbReference type="KEGG" id="ssia:A7J05_35415"/>
<proteinExistence type="predicted"/>
<comment type="subcellular location">
    <subcellularLocation>
        <location evidence="1">Secreted</location>
    </subcellularLocation>
</comment>
<name>A0A1P8TRJ9_9ACTN</name>
<dbReference type="PRINTS" id="PR00313">
    <property type="entry name" value="CABNDNGRPT"/>
</dbReference>
<dbReference type="SUPFAM" id="SSF51120">
    <property type="entry name" value="beta-Roll"/>
    <property type="match status" value="1"/>
</dbReference>
<evidence type="ECO:0000313" key="7">
    <source>
        <dbReference type="Proteomes" id="UP000187191"/>
    </source>
</evidence>
<feature type="chain" id="PRO_5043148613" evidence="4">
    <location>
        <begin position="28"/>
        <end position="257"/>
    </location>
</feature>
<evidence type="ECO:0000256" key="1">
    <source>
        <dbReference type="ARBA" id="ARBA00004613"/>
    </source>
</evidence>
<protein>
    <submittedName>
        <fullName evidence="5 6">Calcium-binding protein</fullName>
    </submittedName>
</protein>
<feature type="signal peptide" evidence="4">
    <location>
        <begin position="1"/>
        <end position="27"/>
    </location>
</feature>
<keyword evidence="2" id="KW-0964">Secreted</keyword>
<dbReference type="Gene3D" id="2.160.20.160">
    <property type="match status" value="1"/>
</dbReference>
<evidence type="ECO:0000256" key="4">
    <source>
        <dbReference type="SAM" id="SignalP"/>
    </source>
</evidence>
<dbReference type="InterPro" id="IPR001343">
    <property type="entry name" value="Hemolysn_Ca-bd"/>
</dbReference>
<dbReference type="Gene3D" id="2.150.10.10">
    <property type="entry name" value="Serralysin-like metalloprotease, C-terminal"/>
    <property type="match status" value="1"/>
</dbReference>
<dbReference type="PANTHER" id="PTHR38340:SF1">
    <property type="entry name" value="S-LAYER PROTEIN"/>
    <property type="match status" value="1"/>
</dbReference>
<dbReference type="Proteomes" id="UP000187191">
    <property type="component" value="Chromosome"/>
</dbReference>
<dbReference type="RefSeq" id="WP_076688150.1">
    <property type="nucleotide sequence ID" value="NZ_CP015588.1"/>
</dbReference>
<dbReference type="InterPro" id="IPR050557">
    <property type="entry name" value="RTX_toxin/Mannuronan_C5-epim"/>
</dbReference>
<evidence type="ECO:0000256" key="2">
    <source>
        <dbReference type="ARBA" id="ARBA00022525"/>
    </source>
</evidence>
<accession>A0A1P8TRJ9</accession>
<dbReference type="Proteomes" id="UP000596130">
    <property type="component" value="Chromosome"/>
</dbReference>
<dbReference type="AlphaFoldDB" id="A0A1P8TRJ9"/>
<dbReference type="GO" id="GO:0005576">
    <property type="term" value="C:extracellular region"/>
    <property type="evidence" value="ECO:0007669"/>
    <property type="project" value="UniProtKB-SubCell"/>
</dbReference>
<organism evidence="6 8">
    <name type="scientific">Streptomyces alfalfae</name>
    <dbReference type="NCBI Taxonomy" id="1642299"/>
    <lineage>
        <taxon>Bacteria</taxon>
        <taxon>Bacillati</taxon>
        <taxon>Actinomycetota</taxon>
        <taxon>Actinomycetes</taxon>
        <taxon>Kitasatosporales</taxon>
        <taxon>Streptomycetaceae</taxon>
        <taxon>Streptomyces</taxon>
    </lineage>
</organism>
<keyword evidence="7" id="KW-1185">Reference proteome</keyword>
<evidence type="ECO:0000313" key="8">
    <source>
        <dbReference type="Proteomes" id="UP000596130"/>
    </source>
</evidence>
<keyword evidence="4" id="KW-0732">Signal</keyword>
<dbReference type="PANTHER" id="PTHR38340">
    <property type="entry name" value="S-LAYER PROTEIN"/>
    <property type="match status" value="1"/>
</dbReference>
<evidence type="ECO:0000313" key="5">
    <source>
        <dbReference type="EMBL" id="APY90251.1"/>
    </source>
</evidence>
<reference evidence="6 8" key="2">
    <citation type="submission" date="2020-12" db="EMBL/GenBank/DDBJ databases">
        <title>Identification and biosynthesis of polyene macrolides produced by Streptomyces alfalfae Men-myco-93-63.</title>
        <authorList>
            <person name="Liu D."/>
            <person name="Li Y."/>
            <person name="Liu L."/>
            <person name="Han X."/>
            <person name="Shen F."/>
        </authorList>
    </citation>
    <scope>NUCLEOTIDE SEQUENCE [LARGE SCALE GENOMIC DNA]</scope>
    <source>
        <strain evidence="6 8">Men-myco-93-63</strain>
    </source>
</reference>
<dbReference type="EMBL" id="CP015588">
    <property type="protein sequence ID" value="APY90251.1"/>
    <property type="molecule type" value="Genomic_DNA"/>
</dbReference>
<evidence type="ECO:0000313" key="6">
    <source>
        <dbReference type="EMBL" id="QQC87229.1"/>
    </source>
</evidence>
<feature type="region of interest" description="Disordered" evidence="3">
    <location>
        <begin position="214"/>
        <end position="257"/>
    </location>
</feature>
<dbReference type="InterPro" id="IPR011049">
    <property type="entry name" value="Serralysin-like_metalloprot_C"/>
</dbReference>
<sequence length="257" mass="26123">MNRHAATTRAAAVALLATGLAVVPVSAAPAATGAQARVGADWAAQSIVFTAAAGQANDLHVIPMEVGSGVRQIGFRDAVPITPGDHCAYLDPGDHTFVVCELPTGRTARDRIDVFLGDRDDTIVTSDPAVDTVRGGAGDDELHAHTARTVRGDAGNDMVMGLSVLDGGDGMDHLMGDDGDQRLRGGRGEDMIEAYGGADLVSAGPDDDHVLGGDGRDVLLGGAGDDTLNGEGGDDLVDGGPGRDTLEGGPGRDIVLR</sequence>
<reference evidence="5 7" key="1">
    <citation type="submission" date="2016-05" db="EMBL/GenBank/DDBJ databases">
        <authorList>
            <person name="Gu J."/>
        </authorList>
    </citation>
    <scope>NUCLEOTIDE SEQUENCE [LARGE SCALE GENOMIC DNA]</scope>
    <source>
        <strain evidence="5 7">ACCC40021</strain>
    </source>
</reference>
<dbReference type="OrthoDB" id="4323817at2"/>
<dbReference type="GO" id="GO:0005509">
    <property type="term" value="F:calcium ion binding"/>
    <property type="evidence" value="ECO:0007669"/>
    <property type="project" value="InterPro"/>
</dbReference>
<dbReference type="EMBL" id="CP065959">
    <property type="protein sequence ID" value="QQC87229.1"/>
    <property type="molecule type" value="Genomic_DNA"/>
</dbReference>